<dbReference type="Pfam" id="PF00535">
    <property type="entry name" value="Glycos_transf_2"/>
    <property type="match status" value="2"/>
</dbReference>
<proteinExistence type="predicted"/>
<organism evidence="2 3">
    <name type="scientific">Blautia segnis</name>
    <dbReference type="NCBI Taxonomy" id="2763030"/>
    <lineage>
        <taxon>Bacteria</taxon>
        <taxon>Bacillati</taxon>
        <taxon>Bacillota</taxon>
        <taxon>Clostridia</taxon>
        <taxon>Lachnospirales</taxon>
        <taxon>Lachnospiraceae</taxon>
        <taxon>Blautia</taxon>
    </lineage>
</organism>
<comment type="caution">
    <text evidence="2">The sequence shown here is derived from an EMBL/GenBank/DDBJ whole genome shotgun (WGS) entry which is preliminary data.</text>
</comment>
<keyword evidence="2" id="KW-0808">Transferase</keyword>
<dbReference type="CDD" id="cd04186">
    <property type="entry name" value="GT_2_like_c"/>
    <property type="match status" value="1"/>
</dbReference>
<dbReference type="SUPFAM" id="SSF53448">
    <property type="entry name" value="Nucleotide-diphospho-sugar transferases"/>
    <property type="match status" value="2"/>
</dbReference>
<dbReference type="PANTHER" id="PTHR43179:SF7">
    <property type="entry name" value="RHAMNOSYLTRANSFERASE WBBL"/>
    <property type="match status" value="1"/>
</dbReference>
<name>A0A8I0AGV2_9FIRM</name>
<feature type="domain" description="Glycosyltransferase 2-like" evidence="1">
    <location>
        <begin position="553"/>
        <end position="673"/>
    </location>
</feature>
<evidence type="ECO:0000313" key="2">
    <source>
        <dbReference type="EMBL" id="MBC5652903.1"/>
    </source>
</evidence>
<feature type="domain" description="Glycosyltransferase 2-like" evidence="1">
    <location>
        <begin position="297"/>
        <end position="454"/>
    </location>
</feature>
<dbReference type="EMBL" id="JACOOT010000040">
    <property type="protein sequence ID" value="MBC5652903.1"/>
    <property type="molecule type" value="Genomic_DNA"/>
</dbReference>
<dbReference type="GO" id="GO:0016757">
    <property type="term" value="F:glycosyltransferase activity"/>
    <property type="evidence" value="ECO:0007669"/>
    <property type="project" value="UniProtKB-KW"/>
</dbReference>
<gene>
    <name evidence="2" type="ORF">H8S54_17845</name>
</gene>
<evidence type="ECO:0000259" key="1">
    <source>
        <dbReference type="Pfam" id="PF00535"/>
    </source>
</evidence>
<dbReference type="PANTHER" id="PTHR43179">
    <property type="entry name" value="RHAMNOSYLTRANSFERASE WBBL"/>
    <property type="match status" value="1"/>
</dbReference>
<keyword evidence="3" id="KW-1185">Reference proteome</keyword>
<dbReference type="InterPro" id="IPR001173">
    <property type="entry name" value="Glyco_trans_2-like"/>
</dbReference>
<dbReference type="InterPro" id="IPR029044">
    <property type="entry name" value="Nucleotide-diphossugar_trans"/>
</dbReference>
<dbReference type="AlphaFoldDB" id="A0A8I0AGV2"/>
<sequence length="836" mass="96477">MRRLWKRKGNNMSQKVLLVEKERFLLDDSKKYMITGIISKEDQIESFLDGKLLPSEVQERIVLSPRERTLDEQFPGGKWADVFLTLPEDLKKHKVIKVYAVNGKQRRLWYKSNVLEIARKQGRPQFFLDAEIFAPQENAVGLGGWAVARTPLQYRAYDENKKPLKIKVKRCIRMDVAEMYREWPIEKECGFSIRIENVTGKKVYFVIKDQEGNKTVYQIGTTPISKFVGKLGTYSKKAAVYYRAHGAVPMAKKCIERLRTPKQKDGMYETWLKENKVTRQELNRQRKRVFKENIKFSIVVPLYKTDEYLLKSLVDSVLAQTYSNWELCLSDGSGPDSPIKNLLKEYEKKDSRIRVVYNEKQLRISDNTNAAIGIATGNYITFSDHDDTLAEEALYQMAAEIESHPEAELLYSDEDIIDIKGKRLYPHFKPDFNPDYLHCVNYICHLVVVKRTLLDKVGLLQGEYDGSQDYDFLLRCTEHTQNIRHIPKLLYHWRSHEGSTAGNPDDKPYAVIAGEKALTEHYKRMGIDAVVEYTGNPVVFRSYFAIKGNPKVSILIPNKDHTADLEKCVTSIMEKSTWKNFEIIVIENNSEEEKTFCYYEELEKRYSEVKVVKWDGPFNYSAINNFGAQYAEGEFLLLLNNDTEVITPQWLENLMGYCQREDVAIVGAKLLYPDNTVQHAGVVVGIAGFAGHILTGYDRNAMGYLWRLGVAQDESAVTGACLMVKRSVFDQLHGLDESFTVALNDIDFCLRARALGKLVVFTPEACLYHYESKSRGMENTEEKQQRFKKEISHFRERHAEFLKKGDPYYNPNLSLVRGDCTFRMESEKKIEADFGK</sequence>
<evidence type="ECO:0000313" key="3">
    <source>
        <dbReference type="Proteomes" id="UP000652847"/>
    </source>
</evidence>
<dbReference type="CDD" id="cd04184">
    <property type="entry name" value="GT2_RfbC_Mx_like"/>
    <property type="match status" value="1"/>
</dbReference>
<protein>
    <submittedName>
        <fullName evidence="2">Glycosyltransferase family 2 protein</fullName>
    </submittedName>
</protein>
<reference evidence="2 3" key="1">
    <citation type="submission" date="2020-08" db="EMBL/GenBank/DDBJ databases">
        <title>Genome public.</title>
        <authorList>
            <person name="Liu C."/>
            <person name="Sun Q."/>
        </authorList>
    </citation>
    <scope>NUCLEOTIDE SEQUENCE [LARGE SCALE GENOMIC DNA]</scope>
    <source>
        <strain evidence="2 3">BX17</strain>
    </source>
</reference>
<accession>A0A8I0AGV2</accession>
<dbReference type="Proteomes" id="UP000652847">
    <property type="component" value="Unassembled WGS sequence"/>
</dbReference>
<dbReference type="Gene3D" id="3.90.550.10">
    <property type="entry name" value="Spore Coat Polysaccharide Biosynthesis Protein SpsA, Chain A"/>
    <property type="match status" value="2"/>
</dbReference>